<evidence type="ECO:0000313" key="1">
    <source>
        <dbReference type="EMBL" id="QOY88537.1"/>
    </source>
</evidence>
<sequence length="328" mass="36335">MSEVANAIRPLWTPGINAVEGPLYSSLADWFRMQKYHVFEPLTSSTAFCIYVSDPESLLKAFAFDLDRLGCASFESLILSQKSAELPRSTSWLFIKSYYAAYFAAHSLMRLTKMSCTQVDQSAASAVAKVAKLYGADNGFTISAGTYRCAYDPNSRKLTCNQIASGGGSHEVVWDTFAKHIMAVSSEILKFGLTATTQPISIKLTELCGELLQNHSSAGWLSGLRNRVNYQQAFGCWFPYVSSLRHSEKLRGEQRMWLLDPMNIPLQEQGVWHDLVQAQRVCQFIVALCRVELADLATRSPSGKSFCDTGSAALLKQVAPLARRKAVE</sequence>
<gene>
    <name evidence="1" type="ORF">IRI77_00820</name>
</gene>
<evidence type="ECO:0000313" key="2">
    <source>
        <dbReference type="Proteomes" id="UP000593892"/>
    </source>
</evidence>
<organism evidence="1 2">
    <name type="scientific">Paludibaculum fermentans</name>
    <dbReference type="NCBI Taxonomy" id="1473598"/>
    <lineage>
        <taxon>Bacteria</taxon>
        <taxon>Pseudomonadati</taxon>
        <taxon>Acidobacteriota</taxon>
        <taxon>Terriglobia</taxon>
        <taxon>Bryobacterales</taxon>
        <taxon>Bryobacteraceae</taxon>
        <taxon>Paludibaculum</taxon>
    </lineage>
</organism>
<dbReference type="RefSeq" id="WP_194450199.1">
    <property type="nucleotide sequence ID" value="NZ_CP063849.1"/>
</dbReference>
<keyword evidence="2" id="KW-1185">Reference proteome</keyword>
<dbReference type="EMBL" id="CP063849">
    <property type="protein sequence ID" value="QOY88537.1"/>
    <property type="molecule type" value="Genomic_DNA"/>
</dbReference>
<protein>
    <submittedName>
        <fullName evidence="1">Uncharacterized protein</fullName>
    </submittedName>
</protein>
<reference evidence="1 2" key="1">
    <citation type="submission" date="2020-10" db="EMBL/GenBank/DDBJ databases">
        <title>Complete genome sequence of Paludibaculum fermentans P105T, a facultatively anaerobic acidobacterium capable of dissimilatory Fe(III) reduction.</title>
        <authorList>
            <person name="Dedysh S.N."/>
            <person name="Beletsky A.V."/>
            <person name="Kulichevskaya I.S."/>
            <person name="Mardanov A.V."/>
            <person name="Ravin N.V."/>
        </authorList>
    </citation>
    <scope>NUCLEOTIDE SEQUENCE [LARGE SCALE GENOMIC DNA]</scope>
    <source>
        <strain evidence="1 2">P105</strain>
    </source>
</reference>
<name>A0A7S7SJX3_PALFE</name>
<dbReference type="Proteomes" id="UP000593892">
    <property type="component" value="Chromosome"/>
</dbReference>
<accession>A0A7S7SJX3</accession>
<proteinExistence type="predicted"/>
<dbReference type="AlphaFoldDB" id="A0A7S7SJX3"/>
<dbReference type="KEGG" id="pfer:IRI77_00820"/>